<dbReference type="Proteomes" id="UP001610563">
    <property type="component" value="Unassembled WGS sequence"/>
</dbReference>
<dbReference type="EMBL" id="JBFTWV010000002">
    <property type="protein sequence ID" value="KAL2800725.1"/>
    <property type="molecule type" value="Genomic_DNA"/>
</dbReference>
<proteinExistence type="predicted"/>
<feature type="signal peptide" evidence="1">
    <location>
        <begin position="1"/>
        <end position="26"/>
    </location>
</feature>
<comment type="caution">
    <text evidence="2">The sequence shown here is derived from an EMBL/GenBank/DDBJ whole genome shotgun (WGS) entry which is preliminary data.</text>
</comment>
<feature type="chain" id="PRO_5046499689" description="Beta-glucuronidase C-terminal domain-containing protein" evidence="1">
    <location>
        <begin position="27"/>
        <end position="560"/>
    </location>
</feature>
<reference evidence="2 3" key="1">
    <citation type="submission" date="2024-07" db="EMBL/GenBank/DDBJ databases">
        <title>Section-level genome sequencing and comparative genomics of Aspergillus sections Usti and Cavernicolus.</title>
        <authorList>
            <consortium name="Lawrence Berkeley National Laboratory"/>
            <person name="Nybo J.L."/>
            <person name="Vesth T.C."/>
            <person name="Theobald S."/>
            <person name="Frisvad J.C."/>
            <person name="Larsen T.O."/>
            <person name="Kjaerboelling I."/>
            <person name="Rothschild-Mancinelli K."/>
            <person name="Lyhne E.K."/>
            <person name="Kogle M.E."/>
            <person name="Barry K."/>
            <person name="Clum A."/>
            <person name="Na H."/>
            <person name="Ledsgaard L."/>
            <person name="Lin J."/>
            <person name="Lipzen A."/>
            <person name="Kuo A."/>
            <person name="Riley R."/>
            <person name="Mondo S."/>
            <person name="Labutti K."/>
            <person name="Haridas S."/>
            <person name="Pangalinan J."/>
            <person name="Salamov A.A."/>
            <person name="Simmons B.A."/>
            <person name="Magnuson J.K."/>
            <person name="Chen J."/>
            <person name="Drula E."/>
            <person name="Henrissat B."/>
            <person name="Wiebenga A."/>
            <person name="Lubbers R.J."/>
            <person name="Gomes A.C."/>
            <person name="Makela M.R."/>
            <person name="Stajich J."/>
            <person name="Grigoriev I.V."/>
            <person name="Mortensen U.H."/>
            <person name="De Vries R.P."/>
            <person name="Baker S.E."/>
            <person name="Andersen M.R."/>
        </authorList>
    </citation>
    <scope>NUCLEOTIDE SEQUENCE [LARGE SCALE GENOMIC DNA]</scope>
    <source>
        <strain evidence="2 3">CBS 209.92</strain>
    </source>
</reference>
<organism evidence="2 3">
    <name type="scientific">Aspergillus keveii</name>
    <dbReference type="NCBI Taxonomy" id="714993"/>
    <lineage>
        <taxon>Eukaryota</taxon>
        <taxon>Fungi</taxon>
        <taxon>Dikarya</taxon>
        <taxon>Ascomycota</taxon>
        <taxon>Pezizomycotina</taxon>
        <taxon>Eurotiomycetes</taxon>
        <taxon>Eurotiomycetidae</taxon>
        <taxon>Eurotiales</taxon>
        <taxon>Aspergillaceae</taxon>
        <taxon>Aspergillus</taxon>
        <taxon>Aspergillus subgen. Nidulantes</taxon>
    </lineage>
</organism>
<dbReference type="InterPro" id="IPR017853">
    <property type="entry name" value="GH"/>
</dbReference>
<evidence type="ECO:0000256" key="1">
    <source>
        <dbReference type="SAM" id="SignalP"/>
    </source>
</evidence>
<name>A0ABR4GNT6_9EURO</name>
<evidence type="ECO:0000313" key="3">
    <source>
        <dbReference type="Proteomes" id="UP001610563"/>
    </source>
</evidence>
<evidence type="ECO:0000313" key="2">
    <source>
        <dbReference type="EMBL" id="KAL2800725.1"/>
    </source>
</evidence>
<protein>
    <recommendedName>
        <fullName evidence="4">Beta-glucuronidase C-terminal domain-containing protein</fullName>
    </recommendedName>
</protein>
<evidence type="ECO:0008006" key="4">
    <source>
        <dbReference type="Google" id="ProtNLM"/>
    </source>
</evidence>
<accession>A0ABR4GNT6</accession>
<dbReference type="SUPFAM" id="SSF51445">
    <property type="entry name" value="(Trans)glycosidases"/>
    <property type="match status" value="1"/>
</dbReference>
<sequence>MVRIVPHIYAIQALAALQCVGSLVLGADTDRVVSVDASNPIGRFKNLQGTNIADTGASLGTDNIHNKDLVLAELWPEYELEHVMIYSWPEVFLGFSITGDAADALDNANYNWTEADDWMHFVTSHGAKATIQYGGSVLHSSPETAGKVGYMITDRYMNGAHGSGFYDAIELFDVGAEADLQNTPDVQDDYDTLFPIFAAIAYGVANASDKAGVGAWGGNRIWTSQENYTLYNPFVSRFYKDCKEQNVPLKAATFHFSNAQFSFDPYDVRRVTENFREQVLIPAGFPDLPIWMTEYGPNPSGVNPTSKDALDAYNDPAFTASFTIGTAMYSQDSPIAEAFTWPGFGWGGSGAGNATFAPWFEKSTNGSAIALNQASAWALQAQLLRETPQRISVEEGSSSDGFAVLAGRSLAGDTVQVLVNNYQPSYDMIREITDGMVPYINASTAAYPLLQDNGLFNGEQSCFNTNNTRFIVAVCNTFPNATLRENTTKAYRLIITNLPWSDSDVYEVSLQRVGGQNNDGSLSQSSYPLQTGRGSSVDIYLPIPANAQDLVTVGRIAHEV</sequence>
<keyword evidence="1" id="KW-0732">Signal</keyword>
<dbReference type="Gene3D" id="3.20.20.80">
    <property type="entry name" value="Glycosidases"/>
    <property type="match status" value="1"/>
</dbReference>
<gene>
    <name evidence="2" type="ORF">BJX66DRAFT_331675</name>
</gene>
<keyword evidence="3" id="KW-1185">Reference proteome</keyword>